<sequence>MKPLESRWLGALRQTTRQLSQHWHTSRLPLFLRWWQRELLGCLPRHWRERLASANREHLLHWPENGLPGPRTADEPMAGQRQVLLLPCTQVLLAHVQLPHAAAMQVHAALAFEMDKYTPFKAAQVYFDTIRAGPAERSRAVFDLTLVVALRERIDRILDEAVQNGWRIDAIDALDRNGSRLNVNLLALHRRAQGRHPLRRLQFGLALLGAGLLLIAMLLWVQGRQSTLDAMSAEVDALRNDTRQLEVLRQQLGELLDTGRYVQAQKAQSLPRTALLQELTDCIPADTWLEQLAIDAQGTLTLSAQSSQASELIARMKHCTHLLDLQFQGAIQPDASTGQDRLTLTARLRLREAPHAAATDTP</sequence>
<proteinExistence type="predicted"/>
<dbReference type="InterPro" id="IPR043129">
    <property type="entry name" value="ATPase_NBD"/>
</dbReference>
<protein>
    <submittedName>
        <fullName evidence="3">General secretion pathway protein L</fullName>
    </submittedName>
</protein>
<reference evidence="4" key="1">
    <citation type="submission" date="2016-10" db="EMBL/GenBank/DDBJ databases">
        <authorList>
            <person name="Varghese N."/>
            <person name="Submissions S."/>
        </authorList>
    </citation>
    <scope>NUCLEOTIDE SEQUENCE [LARGE SCALE GENOMIC DNA]</scope>
    <source>
        <strain evidence="4">ATCC 23835</strain>
    </source>
</reference>
<feature type="transmembrane region" description="Helical" evidence="2">
    <location>
        <begin position="201"/>
        <end position="221"/>
    </location>
</feature>
<evidence type="ECO:0000256" key="2">
    <source>
        <dbReference type="SAM" id="Phobius"/>
    </source>
</evidence>
<accession>A0A1H1VJA9</accession>
<feature type="coiled-coil region" evidence="1">
    <location>
        <begin position="228"/>
        <end position="258"/>
    </location>
</feature>
<dbReference type="InterPro" id="IPR052534">
    <property type="entry name" value="Extracell_DNA_Util/SecSys_Comp"/>
</dbReference>
<dbReference type="InterPro" id="IPR007813">
    <property type="entry name" value="PilN"/>
</dbReference>
<dbReference type="SUPFAM" id="SSF53067">
    <property type="entry name" value="Actin-like ATPase domain"/>
    <property type="match status" value="1"/>
</dbReference>
<dbReference type="RefSeq" id="WP_090205998.1">
    <property type="nucleotide sequence ID" value="NZ_LT629777.1"/>
</dbReference>
<keyword evidence="2" id="KW-0812">Transmembrane</keyword>
<dbReference type="Proteomes" id="UP000199524">
    <property type="component" value="Chromosome I"/>
</dbReference>
<dbReference type="PANTHER" id="PTHR40278">
    <property type="entry name" value="DNA UTILIZATION PROTEIN HOFN"/>
    <property type="match status" value="1"/>
</dbReference>
<evidence type="ECO:0000256" key="1">
    <source>
        <dbReference type="SAM" id="Coils"/>
    </source>
</evidence>
<keyword evidence="2" id="KW-1133">Transmembrane helix</keyword>
<evidence type="ECO:0000313" key="3">
    <source>
        <dbReference type="EMBL" id="SDS84958.1"/>
    </source>
</evidence>
<dbReference type="EMBL" id="LT629777">
    <property type="protein sequence ID" value="SDS84958.1"/>
    <property type="molecule type" value="Genomic_DNA"/>
</dbReference>
<dbReference type="Pfam" id="PF05137">
    <property type="entry name" value="PilN"/>
    <property type="match status" value="1"/>
</dbReference>
<keyword evidence="1" id="KW-0175">Coiled coil</keyword>
<keyword evidence="4" id="KW-1185">Reference proteome</keyword>
<keyword evidence="2" id="KW-0472">Membrane</keyword>
<name>A0A1H1VJA9_9PSED</name>
<organism evidence="3 4">
    <name type="scientific">Pseudomonas asplenii</name>
    <dbReference type="NCBI Taxonomy" id="53407"/>
    <lineage>
        <taxon>Bacteria</taxon>
        <taxon>Pseudomonadati</taxon>
        <taxon>Pseudomonadota</taxon>
        <taxon>Gammaproteobacteria</taxon>
        <taxon>Pseudomonadales</taxon>
        <taxon>Pseudomonadaceae</taxon>
        <taxon>Pseudomonas</taxon>
    </lineage>
</organism>
<gene>
    <name evidence="3" type="ORF">SAMN05216598_2991</name>
</gene>
<dbReference type="Gene3D" id="3.30.420.380">
    <property type="match status" value="1"/>
</dbReference>
<dbReference type="AlphaFoldDB" id="A0A1H1VJA9"/>
<dbReference type="PANTHER" id="PTHR40278:SF1">
    <property type="entry name" value="DNA UTILIZATION PROTEIN HOFN"/>
    <property type="match status" value="1"/>
</dbReference>
<dbReference type="GeneID" id="300207956"/>
<evidence type="ECO:0000313" key="4">
    <source>
        <dbReference type="Proteomes" id="UP000199524"/>
    </source>
</evidence>